<accession>A0A0F9RLD0</accession>
<feature type="domain" description="OmpR/PhoB-type" evidence="5">
    <location>
        <begin position="124"/>
        <end position="220"/>
    </location>
</feature>
<gene>
    <name evidence="6" type="ORF">LCGC14_0563160</name>
</gene>
<dbReference type="InterPro" id="IPR001867">
    <property type="entry name" value="OmpR/PhoB-type_DNA-bd"/>
</dbReference>
<sequence length="227" mass="25123">MRFLIVEDTVDVAEAIAERLTRGGHVSDRAGSIEDAEAFLTTGEYDLMILDIHLPDGTGIDLLKRLRRRSSIVPVLVLTARLSVDDKIDALDIGADDYMVKPFDLGELEARIRAIIRRRSGEAGRVIAVGRLTFDSGTRQTSIDGAPCDLTPREQSLLEIFLVNRGRVLDKEDLLVRLFGLEGEPSQNAVELYVGRLRRKIDGSGLEIRTLRGLGYQAVDVSVRARP</sequence>
<dbReference type="GO" id="GO:0000156">
    <property type="term" value="F:phosphorelay response regulator activity"/>
    <property type="evidence" value="ECO:0007669"/>
    <property type="project" value="TreeGrafter"/>
</dbReference>
<protein>
    <recommendedName>
        <fullName evidence="7">Response regulatory domain-containing protein</fullName>
    </recommendedName>
</protein>
<name>A0A0F9RLD0_9ZZZZ</name>
<dbReference type="GO" id="GO:0032993">
    <property type="term" value="C:protein-DNA complex"/>
    <property type="evidence" value="ECO:0007669"/>
    <property type="project" value="TreeGrafter"/>
</dbReference>
<evidence type="ECO:0000256" key="3">
    <source>
        <dbReference type="ARBA" id="ARBA00023163"/>
    </source>
</evidence>
<dbReference type="SUPFAM" id="SSF52172">
    <property type="entry name" value="CheY-like"/>
    <property type="match status" value="1"/>
</dbReference>
<evidence type="ECO:0000313" key="6">
    <source>
        <dbReference type="EMBL" id="KKN57335.1"/>
    </source>
</evidence>
<evidence type="ECO:0000259" key="5">
    <source>
        <dbReference type="PROSITE" id="PS51755"/>
    </source>
</evidence>
<dbReference type="GO" id="GO:0000976">
    <property type="term" value="F:transcription cis-regulatory region binding"/>
    <property type="evidence" value="ECO:0007669"/>
    <property type="project" value="TreeGrafter"/>
</dbReference>
<reference evidence="6" key="1">
    <citation type="journal article" date="2015" name="Nature">
        <title>Complex archaea that bridge the gap between prokaryotes and eukaryotes.</title>
        <authorList>
            <person name="Spang A."/>
            <person name="Saw J.H."/>
            <person name="Jorgensen S.L."/>
            <person name="Zaremba-Niedzwiedzka K."/>
            <person name="Martijn J."/>
            <person name="Lind A.E."/>
            <person name="van Eijk R."/>
            <person name="Schleper C."/>
            <person name="Guy L."/>
            <person name="Ettema T.J."/>
        </authorList>
    </citation>
    <scope>NUCLEOTIDE SEQUENCE</scope>
</reference>
<dbReference type="GO" id="GO:0006355">
    <property type="term" value="P:regulation of DNA-templated transcription"/>
    <property type="evidence" value="ECO:0007669"/>
    <property type="project" value="InterPro"/>
</dbReference>
<dbReference type="InterPro" id="IPR011006">
    <property type="entry name" value="CheY-like_superfamily"/>
</dbReference>
<organism evidence="6">
    <name type="scientific">marine sediment metagenome</name>
    <dbReference type="NCBI Taxonomy" id="412755"/>
    <lineage>
        <taxon>unclassified sequences</taxon>
        <taxon>metagenomes</taxon>
        <taxon>ecological metagenomes</taxon>
    </lineage>
</organism>
<dbReference type="GO" id="GO:0005829">
    <property type="term" value="C:cytosol"/>
    <property type="evidence" value="ECO:0007669"/>
    <property type="project" value="TreeGrafter"/>
</dbReference>
<keyword evidence="1" id="KW-0805">Transcription regulation</keyword>
<dbReference type="Gene3D" id="3.40.50.2300">
    <property type="match status" value="1"/>
</dbReference>
<dbReference type="Gene3D" id="6.10.250.690">
    <property type="match status" value="1"/>
</dbReference>
<evidence type="ECO:0000259" key="4">
    <source>
        <dbReference type="PROSITE" id="PS50110"/>
    </source>
</evidence>
<dbReference type="PROSITE" id="PS50110">
    <property type="entry name" value="RESPONSE_REGULATORY"/>
    <property type="match status" value="1"/>
</dbReference>
<dbReference type="SMART" id="SM00448">
    <property type="entry name" value="REC"/>
    <property type="match status" value="1"/>
</dbReference>
<dbReference type="AlphaFoldDB" id="A0A0F9RLD0"/>
<dbReference type="PANTHER" id="PTHR48111">
    <property type="entry name" value="REGULATOR OF RPOS"/>
    <property type="match status" value="1"/>
</dbReference>
<dbReference type="Gene3D" id="1.10.10.10">
    <property type="entry name" value="Winged helix-like DNA-binding domain superfamily/Winged helix DNA-binding domain"/>
    <property type="match status" value="1"/>
</dbReference>
<dbReference type="InterPro" id="IPR039420">
    <property type="entry name" value="WalR-like"/>
</dbReference>
<dbReference type="EMBL" id="LAZR01000808">
    <property type="protein sequence ID" value="KKN57335.1"/>
    <property type="molecule type" value="Genomic_DNA"/>
</dbReference>
<keyword evidence="3" id="KW-0804">Transcription</keyword>
<dbReference type="CDD" id="cd00383">
    <property type="entry name" value="trans_reg_C"/>
    <property type="match status" value="1"/>
</dbReference>
<evidence type="ECO:0008006" key="7">
    <source>
        <dbReference type="Google" id="ProtNLM"/>
    </source>
</evidence>
<proteinExistence type="predicted"/>
<dbReference type="InterPro" id="IPR001789">
    <property type="entry name" value="Sig_transdc_resp-reg_receiver"/>
</dbReference>
<dbReference type="Pfam" id="PF00072">
    <property type="entry name" value="Response_reg"/>
    <property type="match status" value="1"/>
</dbReference>
<dbReference type="PROSITE" id="PS51755">
    <property type="entry name" value="OMPR_PHOB"/>
    <property type="match status" value="1"/>
</dbReference>
<dbReference type="InterPro" id="IPR036388">
    <property type="entry name" value="WH-like_DNA-bd_sf"/>
</dbReference>
<dbReference type="Pfam" id="PF00486">
    <property type="entry name" value="Trans_reg_C"/>
    <property type="match status" value="1"/>
</dbReference>
<dbReference type="SMART" id="SM00862">
    <property type="entry name" value="Trans_reg_C"/>
    <property type="match status" value="1"/>
</dbReference>
<keyword evidence="2" id="KW-0238">DNA-binding</keyword>
<feature type="domain" description="Response regulatory" evidence="4">
    <location>
        <begin position="2"/>
        <end position="116"/>
    </location>
</feature>
<evidence type="ECO:0000256" key="2">
    <source>
        <dbReference type="ARBA" id="ARBA00023125"/>
    </source>
</evidence>
<comment type="caution">
    <text evidence="6">The sequence shown here is derived from an EMBL/GenBank/DDBJ whole genome shotgun (WGS) entry which is preliminary data.</text>
</comment>
<dbReference type="PANTHER" id="PTHR48111:SF67">
    <property type="entry name" value="TRANSCRIPTIONAL REGULATORY PROTEIN TCTD"/>
    <property type="match status" value="1"/>
</dbReference>
<evidence type="ECO:0000256" key="1">
    <source>
        <dbReference type="ARBA" id="ARBA00023015"/>
    </source>
</evidence>